<gene>
    <name evidence="1" type="ORF">ACFOX3_13735</name>
</gene>
<accession>A0ABV8V9H6</accession>
<dbReference type="Proteomes" id="UP001595840">
    <property type="component" value="Unassembled WGS sequence"/>
</dbReference>
<organism evidence="1 2">
    <name type="scientific">Simiduia curdlanivorans</name>
    <dbReference type="NCBI Taxonomy" id="1492769"/>
    <lineage>
        <taxon>Bacteria</taxon>
        <taxon>Pseudomonadati</taxon>
        <taxon>Pseudomonadota</taxon>
        <taxon>Gammaproteobacteria</taxon>
        <taxon>Cellvibrionales</taxon>
        <taxon>Cellvibrionaceae</taxon>
        <taxon>Simiduia</taxon>
    </lineage>
</organism>
<sequence>MIPKPAEGVFVQGIDHPDLHLWDAWSCTDGDALHLYCLAVSRRLADGTPLKAETRNNHPFHIRHFRSDDAGLSWQDLGVFQQHQQAEDGHDSRSIWSGSVMRLNSGQWLFGYTGLRERGAQHSFVQSLAAGLSDDGMVLTLGSQQLLLCPERDYELIRSKGYYLDNRENLGSHQGEAGGPILAWRDPFMFYDLAGQLMMAWAAKKSATENAMGLARLSLEGGQIKINELMAPITLPDAQTFSQLEIPKIYVDPIKSRYLLIIAASTRTSEQQPDHEIEKTMRLYSSYSLTGPWQPGGTSTSVIGNTPNYFAMTVLQTNFKAEQLSCISPTTEVANKPLTFAAPFTIDLKDLSRAEQLIAQRN</sequence>
<evidence type="ECO:0000313" key="1">
    <source>
        <dbReference type="EMBL" id="MFC4363372.1"/>
    </source>
</evidence>
<comment type="caution">
    <text evidence="1">The sequence shown here is derived from an EMBL/GenBank/DDBJ whole genome shotgun (WGS) entry which is preliminary data.</text>
</comment>
<protein>
    <submittedName>
        <fullName evidence="1">Uncharacterized protein</fullName>
    </submittedName>
</protein>
<keyword evidence="2" id="KW-1185">Reference proteome</keyword>
<name>A0ABV8V9H6_9GAMM</name>
<dbReference type="SUPFAM" id="SSF75005">
    <property type="entry name" value="Arabinanase/levansucrase/invertase"/>
    <property type="match status" value="1"/>
</dbReference>
<reference evidence="2" key="1">
    <citation type="journal article" date="2019" name="Int. J. Syst. Evol. Microbiol.">
        <title>The Global Catalogue of Microorganisms (GCM) 10K type strain sequencing project: providing services to taxonomists for standard genome sequencing and annotation.</title>
        <authorList>
            <consortium name="The Broad Institute Genomics Platform"/>
            <consortium name="The Broad Institute Genome Sequencing Center for Infectious Disease"/>
            <person name="Wu L."/>
            <person name="Ma J."/>
        </authorList>
    </citation>
    <scope>NUCLEOTIDE SEQUENCE [LARGE SCALE GENOMIC DNA]</scope>
    <source>
        <strain evidence="2">CECT 8570</strain>
    </source>
</reference>
<evidence type="ECO:0000313" key="2">
    <source>
        <dbReference type="Proteomes" id="UP001595840"/>
    </source>
</evidence>
<proteinExistence type="predicted"/>
<dbReference type="EMBL" id="JBHSCX010000020">
    <property type="protein sequence ID" value="MFC4363372.1"/>
    <property type="molecule type" value="Genomic_DNA"/>
</dbReference>
<dbReference type="RefSeq" id="WP_290261113.1">
    <property type="nucleotide sequence ID" value="NZ_JAUFQG010000004.1"/>
</dbReference>
<dbReference type="InterPro" id="IPR023296">
    <property type="entry name" value="Glyco_hydro_beta-prop_sf"/>
</dbReference>
<dbReference type="Gene3D" id="2.115.10.20">
    <property type="entry name" value="Glycosyl hydrolase domain, family 43"/>
    <property type="match status" value="1"/>
</dbReference>